<dbReference type="InterPro" id="IPR013611">
    <property type="entry name" value="Transp-assoc_OB_typ2"/>
</dbReference>
<dbReference type="FunFam" id="3.40.50.300:FF:000042">
    <property type="entry name" value="Maltose/maltodextrin ABC transporter, ATP-binding protein"/>
    <property type="match status" value="1"/>
</dbReference>
<proteinExistence type="inferred from homology"/>
<comment type="similarity">
    <text evidence="7">Belongs to the ABC transporter superfamily. Spermidine/putrescine importer (TC 3.A.1.11.1) family.</text>
</comment>
<dbReference type="EC" id="7.6.2.11" evidence="7"/>
<protein>
    <recommendedName>
        <fullName evidence="7">Spermidine/putrescine import ATP-binding protein PotA</fullName>
        <ecNumber evidence="7">7.6.2.11</ecNumber>
    </recommendedName>
</protein>
<dbReference type="InterPro" id="IPR012340">
    <property type="entry name" value="NA-bd_OB-fold"/>
</dbReference>
<dbReference type="SUPFAM" id="SSF52540">
    <property type="entry name" value="P-loop containing nucleoside triphosphate hydrolases"/>
    <property type="match status" value="1"/>
</dbReference>
<comment type="catalytic activity">
    <reaction evidence="7">
        <text>ATP + H2O + polyamine-[polyamine-binding protein]Side 1 = ADP + phosphate + polyamineSide 2 + [polyamine-binding protein]Side 1.</text>
        <dbReference type="EC" id="7.6.2.11"/>
    </reaction>
</comment>
<comment type="function">
    <text evidence="7">Part of the ABC transporter complex PotABCD involved in spermidine/putrescine import. Responsible for energy coupling to the transport system.</text>
</comment>
<evidence type="ECO:0000259" key="8">
    <source>
        <dbReference type="PROSITE" id="PS50893"/>
    </source>
</evidence>
<keyword evidence="1 7" id="KW-0813">Transport</keyword>
<keyword evidence="5 7" id="KW-1278">Translocase</keyword>
<dbReference type="SMART" id="SM00382">
    <property type="entry name" value="AAA"/>
    <property type="match status" value="1"/>
</dbReference>
<dbReference type="Gene3D" id="3.40.50.300">
    <property type="entry name" value="P-loop containing nucleotide triphosphate hydrolases"/>
    <property type="match status" value="1"/>
</dbReference>
<dbReference type="GO" id="GO:0043190">
    <property type="term" value="C:ATP-binding cassette (ABC) transporter complex"/>
    <property type="evidence" value="ECO:0007669"/>
    <property type="project" value="InterPro"/>
</dbReference>
<keyword evidence="6 7" id="KW-0472">Membrane</keyword>
<evidence type="ECO:0000256" key="1">
    <source>
        <dbReference type="ARBA" id="ARBA00022448"/>
    </source>
</evidence>
<dbReference type="Gene3D" id="2.40.50.140">
    <property type="entry name" value="Nucleic acid-binding proteins"/>
    <property type="match status" value="1"/>
</dbReference>
<accession>A0A2S0MQR5</accession>
<dbReference type="Proteomes" id="UP000237655">
    <property type="component" value="Chromosome"/>
</dbReference>
<evidence type="ECO:0000256" key="6">
    <source>
        <dbReference type="ARBA" id="ARBA00023136"/>
    </source>
</evidence>
<sequence>MKFGSVTAVNSVSLDIAQGEFLALLGPSGSGKSTVLMGVAGFEFPTSGQILIGGRDFTRVPPHRRNIGMVFQHYTLFPHLSVLDNVAFPLKMRGFAKRQRHERARAALATVRLEGFAERMPTQLSGGQQQRVALARAIVYEPQVLLMDEPLSALDKNLREEMQLEIKRLHETLGMTIIFVTHDQSEALTMADRVAILRNGEIQQIAPARELYERPANLFSAGFIGEMNLIPATLAGNTVALPGGIRRKLPVAAIAQGTADGPVTLAIRPERFSLVEVDSDAGLQATLEEVVYAGAGTLLITRLADGTEIRARVASASLPAPSKGDRVHLGFADDALLIYPASQT</sequence>
<dbReference type="InterPro" id="IPR005893">
    <property type="entry name" value="PotA-like"/>
</dbReference>
<evidence type="ECO:0000256" key="3">
    <source>
        <dbReference type="ARBA" id="ARBA00022741"/>
    </source>
</evidence>
<organism evidence="9 10">
    <name type="scientific">Pukyongiella litopenaei</name>
    <dbReference type="NCBI Taxonomy" id="2605946"/>
    <lineage>
        <taxon>Bacteria</taxon>
        <taxon>Pseudomonadati</taxon>
        <taxon>Pseudomonadota</taxon>
        <taxon>Alphaproteobacteria</taxon>
        <taxon>Rhodobacterales</taxon>
        <taxon>Paracoccaceae</taxon>
        <taxon>Pukyongiella</taxon>
    </lineage>
</organism>
<dbReference type="NCBIfam" id="TIGR01187">
    <property type="entry name" value="potA"/>
    <property type="match status" value="1"/>
</dbReference>
<dbReference type="InterPro" id="IPR003593">
    <property type="entry name" value="AAA+_ATPase"/>
</dbReference>
<dbReference type="AlphaFoldDB" id="A0A2S0MQR5"/>
<evidence type="ECO:0000313" key="9">
    <source>
        <dbReference type="EMBL" id="AVO38212.1"/>
    </source>
</evidence>
<dbReference type="InterPro" id="IPR017871">
    <property type="entry name" value="ABC_transporter-like_CS"/>
</dbReference>
<evidence type="ECO:0000256" key="2">
    <source>
        <dbReference type="ARBA" id="ARBA00022475"/>
    </source>
</evidence>
<dbReference type="Gene3D" id="2.40.50.100">
    <property type="match status" value="1"/>
</dbReference>
<dbReference type="RefSeq" id="WP_106472526.1">
    <property type="nucleotide sequence ID" value="NZ_CP027665.1"/>
</dbReference>
<comment type="subunit">
    <text evidence="7">The complex is composed of two ATP-binding proteins (PotA), two transmembrane proteins (PotB and PotC) and a solute-binding protein (PotD).</text>
</comment>
<gene>
    <name evidence="7" type="primary">potA</name>
    <name evidence="9" type="ORF">C6Y53_11195</name>
</gene>
<evidence type="ECO:0000256" key="7">
    <source>
        <dbReference type="RuleBase" id="RU364083"/>
    </source>
</evidence>
<evidence type="ECO:0000256" key="5">
    <source>
        <dbReference type="ARBA" id="ARBA00022967"/>
    </source>
</evidence>
<dbReference type="EMBL" id="CP027665">
    <property type="protein sequence ID" value="AVO38212.1"/>
    <property type="molecule type" value="Genomic_DNA"/>
</dbReference>
<dbReference type="KEGG" id="thas:C6Y53_11195"/>
<feature type="domain" description="ABC transporter" evidence="8">
    <location>
        <begin position="1"/>
        <end position="224"/>
    </location>
</feature>
<evidence type="ECO:0000313" key="10">
    <source>
        <dbReference type="Proteomes" id="UP000237655"/>
    </source>
</evidence>
<dbReference type="GO" id="GO:0016887">
    <property type="term" value="F:ATP hydrolysis activity"/>
    <property type="evidence" value="ECO:0007669"/>
    <property type="project" value="InterPro"/>
</dbReference>
<dbReference type="SUPFAM" id="SSF50331">
    <property type="entry name" value="MOP-like"/>
    <property type="match status" value="1"/>
</dbReference>
<evidence type="ECO:0000256" key="4">
    <source>
        <dbReference type="ARBA" id="ARBA00022840"/>
    </source>
</evidence>
<keyword evidence="2 7" id="KW-1003">Cell membrane</keyword>
<dbReference type="InterPro" id="IPR050093">
    <property type="entry name" value="ABC_SmlMolc_Importer"/>
</dbReference>
<keyword evidence="3 7" id="KW-0547">Nucleotide-binding</keyword>
<keyword evidence="4 7" id="KW-0067">ATP-binding</keyword>
<dbReference type="PROSITE" id="PS00211">
    <property type="entry name" value="ABC_TRANSPORTER_1"/>
    <property type="match status" value="1"/>
</dbReference>
<dbReference type="Pfam" id="PF08402">
    <property type="entry name" value="TOBE_2"/>
    <property type="match status" value="1"/>
</dbReference>
<reference evidence="10" key="1">
    <citation type="submission" date="2018-03" db="EMBL/GenBank/DDBJ databases">
        <title>Genomic analysis of the strain SH-1 isolated from shrimp intestine.</title>
        <authorList>
            <person name="Kim Y.-S."/>
            <person name="Kim S.-E."/>
            <person name="Kim K.-H."/>
        </authorList>
    </citation>
    <scope>NUCLEOTIDE SEQUENCE [LARGE SCALE GENOMIC DNA]</scope>
    <source>
        <strain evidence="10">SH-1</strain>
    </source>
</reference>
<dbReference type="GO" id="GO:0015417">
    <property type="term" value="F:ABC-type polyamine transporter activity"/>
    <property type="evidence" value="ECO:0007669"/>
    <property type="project" value="UniProtKB-EC"/>
</dbReference>
<dbReference type="InterPro" id="IPR003439">
    <property type="entry name" value="ABC_transporter-like_ATP-bd"/>
</dbReference>
<keyword evidence="10" id="KW-1185">Reference proteome</keyword>
<dbReference type="PROSITE" id="PS50893">
    <property type="entry name" value="ABC_TRANSPORTER_2"/>
    <property type="match status" value="1"/>
</dbReference>
<dbReference type="PANTHER" id="PTHR42781">
    <property type="entry name" value="SPERMIDINE/PUTRESCINE IMPORT ATP-BINDING PROTEIN POTA"/>
    <property type="match status" value="1"/>
</dbReference>
<dbReference type="PANTHER" id="PTHR42781:SF4">
    <property type="entry name" value="SPERMIDINE_PUTRESCINE IMPORT ATP-BINDING PROTEIN POTA"/>
    <property type="match status" value="1"/>
</dbReference>
<dbReference type="GO" id="GO:0005524">
    <property type="term" value="F:ATP binding"/>
    <property type="evidence" value="ECO:0007669"/>
    <property type="project" value="UniProtKB-KW"/>
</dbReference>
<dbReference type="Pfam" id="PF00005">
    <property type="entry name" value="ABC_tran"/>
    <property type="match status" value="1"/>
</dbReference>
<dbReference type="InterPro" id="IPR008995">
    <property type="entry name" value="Mo/tungstate-bd_C_term_dom"/>
</dbReference>
<dbReference type="InterPro" id="IPR027417">
    <property type="entry name" value="P-loop_NTPase"/>
</dbReference>
<name>A0A2S0MQR5_9RHOB</name>